<keyword evidence="4" id="KW-1185">Reference proteome</keyword>
<gene>
    <name evidence="3" type="ORF">JP75_08990</name>
</gene>
<dbReference type="Proteomes" id="UP000028981">
    <property type="component" value="Unassembled WGS sequence"/>
</dbReference>
<feature type="transmembrane region" description="Helical" evidence="1">
    <location>
        <begin position="116"/>
        <end position="134"/>
    </location>
</feature>
<accession>A0A087M441</accession>
<sequence length="150" mass="15865">MGIGLMAMGAVWLYNAFGLPQGARYAAVGPGLFVTIAGAGLLILGAILVLQIWRGESFEAQDAEDADGSNKMDKRAFLTALVAVALPIATMGPLGMPFTATLSFVLVANAFGSRRWWLDLICGAILACAAWFLFNQLGLQLGRFFPPLGV</sequence>
<evidence type="ECO:0000313" key="3">
    <source>
        <dbReference type="EMBL" id="KFL31644.1"/>
    </source>
</evidence>
<evidence type="ECO:0000259" key="2">
    <source>
        <dbReference type="Pfam" id="PF07331"/>
    </source>
</evidence>
<protein>
    <submittedName>
        <fullName evidence="3">Membrane protein</fullName>
    </submittedName>
</protein>
<dbReference type="EMBL" id="JQGC01000006">
    <property type="protein sequence ID" value="KFL31644.1"/>
    <property type="molecule type" value="Genomic_DNA"/>
</dbReference>
<dbReference type="Pfam" id="PF07331">
    <property type="entry name" value="TctB"/>
    <property type="match status" value="1"/>
</dbReference>
<dbReference type="STRING" id="46914.JP75_08990"/>
<feature type="domain" description="DUF1468" evidence="2">
    <location>
        <begin position="2"/>
        <end position="137"/>
    </location>
</feature>
<keyword evidence="1" id="KW-0812">Transmembrane</keyword>
<feature type="transmembrane region" description="Helical" evidence="1">
    <location>
        <begin position="76"/>
        <end position="96"/>
    </location>
</feature>
<comment type="caution">
    <text evidence="3">The sequence shown here is derived from an EMBL/GenBank/DDBJ whole genome shotgun (WGS) entry which is preliminary data.</text>
</comment>
<keyword evidence="1" id="KW-0472">Membrane</keyword>
<reference evidence="3 4" key="1">
    <citation type="submission" date="2014-08" db="EMBL/GenBank/DDBJ databases">
        <authorList>
            <person name="Hassan Y.I."/>
            <person name="Lepp D."/>
            <person name="Zhou T."/>
        </authorList>
    </citation>
    <scope>NUCLEOTIDE SEQUENCE [LARGE SCALE GENOMIC DNA]</scope>
    <source>
        <strain evidence="3 4">IFO13584</strain>
    </source>
</reference>
<feature type="transmembrane region" description="Helical" evidence="1">
    <location>
        <begin position="28"/>
        <end position="50"/>
    </location>
</feature>
<dbReference type="AlphaFoldDB" id="A0A087M441"/>
<name>A0A087M441_9HYPH</name>
<organism evidence="3 4">
    <name type="scientific">Devosia riboflavina</name>
    <dbReference type="NCBI Taxonomy" id="46914"/>
    <lineage>
        <taxon>Bacteria</taxon>
        <taxon>Pseudomonadati</taxon>
        <taxon>Pseudomonadota</taxon>
        <taxon>Alphaproteobacteria</taxon>
        <taxon>Hyphomicrobiales</taxon>
        <taxon>Devosiaceae</taxon>
        <taxon>Devosia</taxon>
    </lineage>
</organism>
<proteinExistence type="predicted"/>
<evidence type="ECO:0000256" key="1">
    <source>
        <dbReference type="SAM" id="Phobius"/>
    </source>
</evidence>
<evidence type="ECO:0000313" key="4">
    <source>
        <dbReference type="Proteomes" id="UP000028981"/>
    </source>
</evidence>
<keyword evidence="1" id="KW-1133">Transmembrane helix</keyword>
<dbReference type="InterPro" id="IPR009936">
    <property type="entry name" value="DUF1468"/>
</dbReference>